<name>A0A136J5Q6_9PEZI</name>
<proteinExistence type="predicted"/>
<evidence type="ECO:0000256" key="1">
    <source>
        <dbReference type="SAM" id="MobiDB-lite"/>
    </source>
</evidence>
<dbReference type="InParanoid" id="A0A136J5Q6"/>
<dbReference type="Proteomes" id="UP000070501">
    <property type="component" value="Unassembled WGS sequence"/>
</dbReference>
<feature type="region of interest" description="Disordered" evidence="1">
    <location>
        <begin position="193"/>
        <end position="295"/>
    </location>
</feature>
<reference evidence="3" key="1">
    <citation type="submission" date="2016-02" db="EMBL/GenBank/DDBJ databases">
        <title>Draft genome sequence of Microdochium bolleyi, a fungal endophyte of beachgrass.</title>
        <authorList>
            <consortium name="DOE Joint Genome Institute"/>
            <person name="David A.S."/>
            <person name="May G."/>
            <person name="Haridas S."/>
            <person name="Lim J."/>
            <person name="Wang M."/>
            <person name="Labutti K."/>
            <person name="Lipzen A."/>
            <person name="Barry K."/>
            <person name="Grigoriev I.V."/>
        </authorList>
    </citation>
    <scope>NUCLEOTIDE SEQUENCE [LARGE SCALE GENOMIC DNA]</scope>
    <source>
        <strain evidence="3">J235TASD1</strain>
    </source>
</reference>
<gene>
    <name evidence="2" type="ORF">Micbo1qcDRAFT_173707</name>
</gene>
<accession>A0A136J5Q6</accession>
<evidence type="ECO:0000313" key="3">
    <source>
        <dbReference type="Proteomes" id="UP000070501"/>
    </source>
</evidence>
<feature type="compositionally biased region" description="Low complexity" evidence="1">
    <location>
        <begin position="219"/>
        <end position="242"/>
    </location>
</feature>
<feature type="region of interest" description="Disordered" evidence="1">
    <location>
        <begin position="458"/>
        <end position="520"/>
    </location>
</feature>
<dbReference type="EMBL" id="KQ964248">
    <property type="protein sequence ID" value="KXJ92525.1"/>
    <property type="molecule type" value="Genomic_DNA"/>
</dbReference>
<dbReference type="OrthoDB" id="10580718at2759"/>
<keyword evidence="3" id="KW-1185">Reference proteome</keyword>
<organism evidence="2 3">
    <name type="scientific">Microdochium bolleyi</name>
    <dbReference type="NCBI Taxonomy" id="196109"/>
    <lineage>
        <taxon>Eukaryota</taxon>
        <taxon>Fungi</taxon>
        <taxon>Dikarya</taxon>
        <taxon>Ascomycota</taxon>
        <taxon>Pezizomycotina</taxon>
        <taxon>Sordariomycetes</taxon>
        <taxon>Xylariomycetidae</taxon>
        <taxon>Xylariales</taxon>
        <taxon>Microdochiaceae</taxon>
        <taxon>Microdochium</taxon>
    </lineage>
</organism>
<protein>
    <submittedName>
        <fullName evidence="2">Uncharacterized protein</fullName>
    </submittedName>
</protein>
<feature type="region of interest" description="Disordered" evidence="1">
    <location>
        <begin position="1"/>
        <end position="25"/>
    </location>
</feature>
<dbReference type="AlphaFoldDB" id="A0A136J5Q6"/>
<evidence type="ECO:0000313" key="2">
    <source>
        <dbReference type="EMBL" id="KXJ92525.1"/>
    </source>
</evidence>
<feature type="compositionally biased region" description="Acidic residues" evidence="1">
    <location>
        <begin position="480"/>
        <end position="493"/>
    </location>
</feature>
<sequence length="520" mass="58269">MASAPLHTVEPLPMQSNDRHDGAQDANMPLTEADVRILEALRIAEQWYRASAEIPYYNNGFWIGFQCFTTFFEWLFGENSVFHARELVHEHLCRHYRQNVEIAVAELTELGKLYFCLQVEELCTPPHGANLLPGYFTAEFEEKLAVFRLQEPIQTDAQVQEKLAWLWHLRAVQARSWHAWLLHDQELNRHAARGLTTGPDVGNEISSREQTTRSSFDASPESFSRSPRSARSPTRTTRSLSPVANEEVSDSESEKQSSSSKSPAAGRPLAMSLETPVPVAPMRRTGGPSGHDNELRLSMKMSSNETGMINPNGACAKCARRFTSQWLGDWKKANKGTGRKPDVPPVPADHCRVLKERDFADSARCHHCTMTHGSMVTCNVANALERLVSSKDNSLKKIDVLPLWNAVLTVCDGDREAADKFVNTMLTFNNTADIATARLAIERGLRPGPVWSVLRTSPAEHHNRGATKISNREAAIQQADDPEDDERMAEFEEATTSKKRKRDVGQSSEGERAKRRSRLT</sequence>